<evidence type="ECO:0000313" key="1">
    <source>
        <dbReference type="EMBL" id="DAD70708.1"/>
    </source>
</evidence>
<dbReference type="SUPFAM" id="SSF47729">
    <property type="entry name" value="IHF-like DNA-binding proteins"/>
    <property type="match status" value="1"/>
</dbReference>
<dbReference type="Gene3D" id="4.10.520.10">
    <property type="entry name" value="IHF-like DNA-binding proteins"/>
    <property type="match status" value="1"/>
</dbReference>
<dbReference type="InterPro" id="IPR010992">
    <property type="entry name" value="IHF-like_DNA-bd_dom_sf"/>
</dbReference>
<accession>A0A8S5LKU6</accession>
<proteinExistence type="predicted"/>
<dbReference type="EMBL" id="BK015870">
    <property type="protein sequence ID" value="DAD70708.1"/>
    <property type="molecule type" value="Genomic_DNA"/>
</dbReference>
<protein>
    <submittedName>
        <fullName evidence="1">DNA-binding protein</fullName>
    </submittedName>
</protein>
<sequence length="126" mass="14960">MSKELRRRTGVDSKIIELVLRNYHDIIRETLQHGVEYSLPDIGVITFRDHPPKPAGEYWNGFQKRRMYYPDRMGYYRLEFKAEKHMASYVKAGTLYGKGPTKEEWDAWVLENYPNNPKFAKEEEDG</sequence>
<dbReference type="GO" id="GO:0003677">
    <property type="term" value="F:DNA binding"/>
    <property type="evidence" value="ECO:0007669"/>
    <property type="project" value="UniProtKB-KW"/>
</dbReference>
<reference evidence="1" key="1">
    <citation type="journal article" date="2021" name="Proc. Natl. Acad. Sci. U.S.A.">
        <title>A Catalog of Tens of Thousands of Viruses from Human Metagenomes Reveals Hidden Associations with Chronic Diseases.</title>
        <authorList>
            <person name="Tisza M.J."/>
            <person name="Buck C.B."/>
        </authorList>
    </citation>
    <scope>NUCLEOTIDE SEQUENCE</scope>
    <source>
        <strain evidence="1">CtKcB20</strain>
    </source>
</reference>
<keyword evidence="1" id="KW-0238">DNA-binding</keyword>
<name>A0A8S5LKU6_9CAUD</name>
<organism evidence="1">
    <name type="scientific">Siphoviridae sp. ctKcB20</name>
    <dbReference type="NCBI Taxonomy" id="2827568"/>
    <lineage>
        <taxon>Viruses</taxon>
        <taxon>Duplodnaviria</taxon>
        <taxon>Heunggongvirae</taxon>
        <taxon>Uroviricota</taxon>
        <taxon>Caudoviricetes</taxon>
    </lineage>
</organism>